<keyword evidence="9" id="KW-0539">Nucleus</keyword>
<feature type="domain" description="BHLH" evidence="12">
    <location>
        <begin position="1"/>
        <end position="53"/>
    </location>
</feature>
<evidence type="ECO:0000256" key="4">
    <source>
        <dbReference type="ARBA" id="ARBA00022782"/>
    </source>
</evidence>
<feature type="compositionally biased region" description="Low complexity" evidence="10">
    <location>
        <begin position="635"/>
        <end position="645"/>
    </location>
</feature>
<keyword evidence="8" id="KW-0804">Transcription</keyword>
<keyword evidence="3" id="KW-0677">Repeat</keyword>
<dbReference type="PROSITE" id="PS51302">
    <property type="entry name" value="SIM_C"/>
    <property type="match status" value="1"/>
</dbReference>
<dbReference type="PANTHER" id="PTHR23043">
    <property type="entry name" value="HYPOXIA-INDUCIBLE FACTOR 1 ALPHA"/>
    <property type="match status" value="1"/>
</dbReference>
<dbReference type="FunFam" id="3.30.450.20:FF:000017">
    <property type="entry name" value="SIM bHLH transcription factor 2"/>
    <property type="match status" value="1"/>
</dbReference>
<evidence type="ECO:0000313" key="15">
    <source>
        <dbReference type="RefSeq" id="XP_032324475.1"/>
    </source>
</evidence>
<evidence type="ECO:0000259" key="13">
    <source>
        <dbReference type="PROSITE" id="PS51302"/>
    </source>
</evidence>
<dbReference type="CDD" id="cd00130">
    <property type="entry name" value="PAS"/>
    <property type="match status" value="2"/>
</dbReference>
<organism evidence="14 15">
    <name type="scientific">Camelus ferus</name>
    <name type="common">Wild bactrian camel</name>
    <name type="synonym">Camelus bactrianus ferus</name>
    <dbReference type="NCBI Taxonomy" id="419612"/>
    <lineage>
        <taxon>Eukaryota</taxon>
        <taxon>Metazoa</taxon>
        <taxon>Chordata</taxon>
        <taxon>Craniata</taxon>
        <taxon>Vertebrata</taxon>
        <taxon>Euteleostomi</taxon>
        <taxon>Mammalia</taxon>
        <taxon>Eutheria</taxon>
        <taxon>Laurasiatheria</taxon>
        <taxon>Artiodactyla</taxon>
        <taxon>Tylopoda</taxon>
        <taxon>Camelidae</taxon>
        <taxon>Camelus</taxon>
    </lineage>
</organism>
<dbReference type="SMART" id="SM00353">
    <property type="entry name" value="HLH"/>
    <property type="match status" value="1"/>
</dbReference>
<evidence type="ECO:0000256" key="2">
    <source>
        <dbReference type="ARBA" id="ARBA00022473"/>
    </source>
</evidence>
<dbReference type="InterPro" id="IPR000014">
    <property type="entry name" value="PAS"/>
</dbReference>
<dbReference type="PANTHER" id="PTHR23043:SF19">
    <property type="entry name" value="SINGLE-MINDED HOMOLOG 2"/>
    <property type="match status" value="1"/>
</dbReference>
<dbReference type="SMART" id="SM00091">
    <property type="entry name" value="PAS"/>
    <property type="match status" value="2"/>
</dbReference>
<dbReference type="GO" id="GO:0007399">
    <property type="term" value="P:nervous system development"/>
    <property type="evidence" value="ECO:0007669"/>
    <property type="project" value="UniProtKB-KW"/>
</dbReference>
<dbReference type="GO" id="GO:0005634">
    <property type="term" value="C:nucleus"/>
    <property type="evidence" value="ECO:0007669"/>
    <property type="project" value="UniProtKB-SubCell"/>
</dbReference>
<dbReference type="InterPro" id="IPR013655">
    <property type="entry name" value="PAS_fold_3"/>
</dbReference>
<dbReference type="InterPro" id="IPR011598">
    <property type="entry name" value="bHLH_dom"/>
</dbReference>
<keyword evidence="2" id="KW-0217">Developmental protein</keyword>
<protein>
    <submittedName>
        <fullName evidence="15">LOW QUALITY PROTEIN: single-minded homolog 2</fullName>
    </submittedName>
</protein>
<dbReference type="Gene3D" id="4.10.280.10">
    <property type="entry name" value="Helix-loop-helix DNA-binding domain"/>
    <property type="match status" value="1"/>
</dbReference>
<feature type="domain" description="PAS" evidence="11">
    <location>
        <begin position="233"/>
        <end position="288"/>
    </location>
</feature>
<dbReference type="GO" id="GO:0030154">
    <property type="term" value="P:cell differentiation"/>
    <property type="evidence" value="ECO:0007669"/>
    <property type="project" value="UniProtKB-KW"/>
</dbReference>
<evidence type="ECO:0000313" key="14">
    <source>
        <dbReference type="Proteomes" id="UP000694856"/>
    </source>
</evidence>
<dbReference type="GeneID" id="102521014"/>
<feature type="domain" description="Single-minded C-terminal" evidence="13">
    <location>
        <begin position="336"/>
        <end position="675"/>
    </location>
</feature>
<evidence type="ECO:0000256" key="3">
    <source>
        <dbReference type="ARBA" id="ARBA00022737"/>
    </source>
</evidence>
<feature type="region of interest" description="Disordered" evidence="10">
    <location>
        <begin position="355"/>
        <end position="389"/>
    </location>
</feature>
<dbReference type="AlphaFoldDB" id="A0A8B8S407"/>
<evidence type="ECO:0000256" key="9">
    <source>
        <dbReference type="ARBA" id="ARBA00023242"/>
    </source>
</evidence>
<keyword evidence="4" id="KW-0221">Differentiation</keyword>
<evidence type="ECO:0000259" key="12">
    <source>
        <dbReference type="PROSITE" id="PS50888"/>
    </source>
</evidence>
<feature type="compositionally biased region" description="Basic residues" evidence="10">
    <location>
        <begin position="369"/>
        <end position="381"/>
    </location>
</feature>
<evidence type="ECO:0000259" key="11">
    <source>
        <dbReference type="PROSITE" id="PS50112"/>
    </source>
</evidence>
<dbReference type="PROSITE" id="PS50888">
    <property type="entry name" value="BHLH"/>
    <property type="match status" value="1"/>
</dbReference>
<dbReference type="Pfam" id="PF06621">
    <property type="entry name" value="SIM_C"/>
    <property type="match status" value="1"/>
</dbReference>
<accession>A0A8B8S407</accession>
<dbReference type="Gene3D" id="3.30.450.20">
    <property type="entry name" value="PAS domain"/>
    <property type="match status" value="2"/>
</dbReference>
<feature type="compositionally biased region" description="Polar residues" evidence="10">
    <location>
        <begin position="355"/>
        <end position="364"/>
    </location>
</feature>
<dbReference type="KEGG" id="cfr:102521014"/>
<dbReference type="RefSeq" id="XP_032324475.1">
    <property type="nucleotide sequence ID" value="XM_032468584.1"/>
</dbReference>
<sequence length="675" mass="73470">MKEKSKNAAKTRREKENGEFYELAKLLPLPSAITSQLDKASIIRLTTSYLKMRSVFPEGLGDAWGQPSRAGPLDSVAKELGSHLLQTLDGFVFVVASDGKIMYISETASVHLGLSQVELTGNSIYEYIHPSDHDEMTAVLAAHQPLHHHLLQEYEIERSFFLRMKCVLAKRNAGLTCSGYKVIHCSGYLKIRQYMLDVSLYDSCYQTVGLVAVGQALPPSAITEIKLHGNMFMFRASLDLKLIFLDSRVTELTGYEPQDLIEKTLYHHVHGCDVFHLRYAHHLLLVKGQVTTKYYRLLSKLGGWVWVQSYATVVHNSRSSRPHCIVSVNYVLTDIEYKELQLSLDQVSTSKSQDSWRTALSTSQETRKLAKPKNTKMKTKLRTNPYPPQQYSSFQMDKLECGQLGSWRASPPASAPAPPEQQLHSEGSDLLYAPSYSLPFSYHYGPFPLDSHVFSSKKPMLPAKFGQPQGSPCEVARFLLSTLPAGGECQWHYANPLVPSSPSPAKSLSEPPVNTARHGLVPNYEAPAAAAAAAAARRFGEDTAPPPPPSFPSCGHYREEPALGPAKVARQATRDGARLALARAAPECCAPPAPEPPGAPAQLPFVLLNYHRVLARRGPLGGAAPAASALACGPGAPEAAAGALRPRPPGPAAASPPGAPLPHYLGASVIITNGR</sequence>
<dbReference type="GO" id="GO:0000981">
    <property type="term" value="F:DNA-binding transcription factor activity, RNA polymerase II-specific"/>
    <property type="evidence" value="ECO:0007669"/>
    <property type="project" value="TreeGrafter"/>
</dbReference>
<dbReference type="CTD" id="6493"/>
<dbReference type="Pfam" id="PF23171">
    <property type="entry name" value="bHLH_HIF1A"/>
    <property type="match status" value="1"/>
</dbReference>
<feature type="region of interest" description="Disordered" evidence="10">
    <location>
        <begin position="635"/>
        <end position="659"/>
    </location>
</feature>
<keyword evidence="5" id="KW-0524">Neurogenesis</keyword>
<keyword evidence="7" id="KW-0238">DNA-binding</keyword>
<dbReference type="FunFam" id="4.10.280.10:FF:000007">
    <property type="entry name" value="single-minded homolog 1 isoform X1"/>
    <property type="match status" value="1"/>
</dbReference>
<name>A0A8B8S407_CAMFR</name>
<dbReference type="InterPro" id="IPR010578">
    <property type="entry name" value="SIM_C"/>
</dbReference>
<evidence type="ECO:0000256" key="6">
    <source>
        <dbReference type="ARBA" id="ARBA00023015"/>
    </source>
</evidence>
<dbReference type="GO" id="GO:0000977">
    <property type="term" value="F:RNA polymerase II transcription regulatory region sequence-specific DNA binding"/>
    <property type="evidence" value="ECO:0007669"/>
    <property type="project" value="TreeGrafter"/>
</dbReference>
<proteinExistence type="predicted"/>
<dbReference type="SMART" id="SM00086">
    <property type="entry name" value="PAC"/>
    <property type="match status" value="1"/>
</dbReference>
<dbReference type="InterPro" id="IPR001610">
    <property type="entry name" value="PAC"/>
</dbReference>
<dbReference type="Pfam" id="PF00989">
    <property type="entry name" value="PAS"/>
    <property type="match status" value="1"/>
</dbReference>
<dbReference type="PROSITE" id="PS50112">
    <property type="entry name" value="PAS"/>
    <property type="match status" value="2"/>
</dbReference>
<keyword evidence="14" id="KW-1185">Reference proteome</keyword>
<evidence type="ECO:0000256" key="8">
    <source>
        <dbReference type="ARBA" id="ARBA00023163"/>
    </source>
</evidence>
<dbReference type="Pfam" id="PF08447">
    <property type="entry name" value="PAS_3"/>
    <property type="match status" value="1"/>
</dbReference>
<dbReference type="SUPFAM" id="SSF55785">
    <property type="entry name" value="PYP-like sensor domain (PAS domain)"/>
    <property type="match status" value="2"/>
</dbReference>
<evidence type="ECO:0000256" key="1">
    <source>
        <dbReference type="ARBA" id="ARBA00004123"/>
    </source>
</evidence>
<dbReference type="InterPro" id="IPR036638">
    <property type="entry name" value="HLH_DNA-bd_sf"/>
</dbReference>
<dbReference type="InterPro" id="IPR013767">
    <property type="entry name" value="PAS_fold"/>
</dbReference>
<comment type="subcellular location">
    <subcellularLocation>
        <location evidence="1">Nucleus</location>
    </subcellularLocation>
</comment>
<evidence type="ECO:0000256" key="10">
    <source>
        <dbReference type="SAM" id="MobiDB-lite"/>
    </source>
</evidence>
<reference evidence="15" key="2">
    <citation type="submission" date="2025-08" db="UniProtKB">
        <authorList>
            <consortium name="RefSeq"/>
        </authorList>
    </citation>
    <scope>IDENTIFICATION</scope>
    <source>
        <tissue evidence="15">Ear skin</tissue>
    </source>
</reference>
<dbReference type="Proteomes" id="UP000694856">
    <property type="component" value="Chromosome 1"/>
</dbReference>
<keyword evidence="6" id="KW-0805">Transcription regulation</keyword>
<reference evidence="14" key="1">
    <citation type="submission" date="2025-05" db="UniProtKB">
        <authorList>
            <consortium name="RefSeq"/>
        </authorList>
    </citation>
    <scope>NUCLEOTIDE SEQUENCE [LARGE SCALE GENOMIC DNA]</scope>
</reference>
<feature type="domain" description="PAS" evidence="11">
    <location>
        <begin position="77"/>
        <end position="149"/>
    </location>
</feature>
<dbReference type="FunFam" id="3.30.450.20:FF:000047">
    <property type="entry name" value="SIM bHLH transcription factor 2"/>
    <property type="match status" value="1"/>
</dbReference>
<dbReference type="GO" id="GO:0046983">
    <property type="term" value="F:protein dimerization activity"/>
    <property type="evidence" value="ECO:0007669"/>
    <property type="project" value="InterPro"/>
</dbReference>
<gene>
    <name evidence="15" type="primary">SIM2</name>
</gene>
<dbReference type="InterPro" id="IPR035965">
    <property type="entry name" value="PAS-like_dom_sf"/>
</dbReference>
<evidence type="ECO:0000256" key="7">
    <source>
        <dbReference type="ARBA" id="ARBA00023125"/>
    </source>
</evidence>
<dbReference type="SUPFAM" id="SSF47459">
    <property type="entry name" value="HLH, helix-loop-helix DNA-binding domain"/>
    <property type="match status" value="1"/>
</dbReference>
<evidence type="ECO:0000256" key="5">
    <source>
        <dbReference type="ARBA" id="ARBA00022902"/>
    </source>
</evidence>